<organism evidence="1">
    <name type="scientific">uncultured Caudovirales phage</name>
    <dbReference type="NCBI Taxonomy" id="2100421"/>
    <lineage>
        <taxon>Viruses</taxon>
        <taxon>Duplodnaviria</taxon>
        <taxon>Heunggongvirae</taxon>
        <taxon>Uroviricota</taxon>
        <taxon>Caudoviricetes</taxon>
        <taxon>Peduoviridae</taxon>
        <taxon>Maltschvirus</taxon>
        <taxon>Maltschvirus maltsch</taxon>
    </lineage>
</organism>
<dbReference type="EMBL" id="LR797098">
    <property type="protein sequence ID" value="CAB4186576.1"/>
    <property type="molecule type" value="Genomic_DNA"/>
</dbReference>
<name>A0A6J5QVE6_9CAUD</name>
<sequence length="65" mass="7357">MIERRNALAAALAMLLTKEAGHCISMPMSCVEGVAGFDLRTWCRKHNIWHSISNRTVTFKLNEPK</sequence>
<evidence type="ECO:0000313" key="2">
    <source>
        <dbReference type="EMBL" id="CAB4199278.1"/>
    </source>
</evidence>
<proteinExistence type="predicted"/>
<evidence type="ECO:0000313" key="1">
    <source>
        <dbReference type="EMBL" id="CAB4186576.1"/>
    </source>
</evidence>
<gene>
    <name evidence="1" type="ORF">UFOVP1150_15</name>
    <name evidence="2" type="ORF">UFOVP1329_34</name>
    <name evidence="3" type="ORF">UFOVP1595_2</name>
</gene>
<dbReference type="EMBL" id="LR797282">
    <property type="protein sequence ID" value="CAB4199278.1"/>
    <property type="molecule type" value="Genomic_DNA"/>
</dbReference>
<protein>
    <submittedName>
        <fullName evidence="1">Uncharacterized protein</fullName>
    </submittedName>
</protein>
<accession>A0A6J5QVE6</accession>
<reference evidence="1" key="1">
    <citation type="submission" date="2020-05" db="EMBL/GenBank/DDBJ databases">
        <authorList>
            <person name="Chiriac C."/>
            <person name="Salcher M."/>
            <person name="Ghai R."/>
            <person name="Kavagutti S V."/>
        </authorList>
    </citation>
    <scope>NUCLEOTIDE SEQUENCE</scope>
</reference>
<evidence type="ECO:0000313" key="3">
    <source>
        <dbReference type="EMBL" id="CAB4218190.1"/>
    </source>
</evidence>
<dbReference type="EMBL" id="LR797464">
    <property type="protein sequence ID" value="CAB4218190.1"/>
    <property type="molecule type" value="Genomic_DNA"/>
</dbReference>